<organism evidence="2 3">
    <name type="scientific">Adiantum capillus-veneris</name>
    <name type="common">Maidenhair fern</name>
    <dbReference type="NCBI Taxonomy" id="13818"/>
    <lineage>
        <taxon>Eukaryota</taxon>
        <taxon>Viridiplantae</taxon>
        <taxon>Streptophyta</taxon>
        <taxon>Embryophyta</taxon>
        <taxon>Tracheophyta</taxon>
        <taxon>Polypodiopsida</taxon>
        <taxon>Polypodiidae</taxon>
        <taxon>Polypodiales</taxon>
        <taxon>Pteridineae</taxon>
        <taxon>Pteridaceae</taxon>
        <taxon>Vittarioideae</taxon>
        <taxon>Adiantum</taxon>
    </lineage>
</organism>
<dbReference type="AlphaFoldDB" id="A0A9D4UXF1"/>
<protein>
    <submittedName>
        <fullName evidence="2">Uncharacterized protein</fullName>
    </submittedName>
</protein>
<sequence length="86" mass="8691">MVVSSSAESPPNSGFEEIAAGKRCRRALLQGSTASDPVGSAGKGYSPPGEECAQAPSSSQQELPWPAHELGKVVASFSEVGQSSAA</sequence>
<name>A0A9D4UXF1_ADICA</name>
<accession>A0A9D4UXF1</accession>
<feature type="region of interest" description="Disordered" evidence="1">
    <location>
        <begin position="28"/>
        <end position="64"/>
    </location>
</feature>
<reference evidence="2" key="1">
    <citation type="submission" date="2021-01" db="EMBL/GenBank/DDBJ databases">
        <title>Adiantum capillus-veneris genome.</title>
        <authorList>
            <person name="Fang Y."/>
            <person name="Liao Q."/>
        </authorList>
    </citation>
    <scope>NUCLEOTIDE SEQUENCE</scope>
    <source>
        <strain evidence="2">H3</strain>
        <tissue evidence="2">Leaf</tissue>
    </source>
</reference>
<keyword evidence="3" id="KW-1185">Reference proteome</keyword>
<comment type="caution">
    <text evidence="2">The sequence shown here is derived from an EMBL/GenBank/DDBJ whole genome shotgun (WGS) entry which is preliminary data.</text>
</comment>
<evidence type="ECO:0000256" key="1">
    <source>
        <dbReference type="SAM" id="MobiDB-lite"/>
    </source>
</evidence>
<evidence type="ECO:0000313" key="2">
    <source>
        <dbReference type="EMBL" id="KAI5075674.1"/>
    </source>
</evidence>
<dbReference type="Proteomes" id="UP000886520">
    <property type="component" value="Chromosome 9"/>
</dbReference>
<proteinExistence type="predicted"/>
<dbReference type="EMBL" id="JABFUD020000009">
    <property type="protein sequence ID" value="KAI5075674.1"/>
    <property type="molecule type" value="Genomic_DNA"/>
</dbReference>
<gene>
    <name evidence="2" type="ORF">GOP47_0009750</name>
</gene>
<evidence type="ECO:0000313" key="3">
    <source>
        <dbReference type="Proteomes" id="UP000886520"/>
    </source>
</evidence>